<feature type="compositionally biased region" description="Basic residues" evidence="9">
    <location>
        <begin position="529"/>
        <end position="544"/>
    </location>
</feature>
<dbReference type="InterPro" id="IPR009057">
    <property type="entry name" value="Homeodomain-like_sf"/>
</dbReference>
<dbReference type="Pfam" id="PF16496">
    <property type="entry name" value="SWIRM-assoc_2"/>
    <property type="match status" value="1"/>
</dbReference>
<keyword evidence="7" id="KW-0539">Nucleus</keyword>
<dbReference type="PROSITE" id="PS50934">
    <property type="entry name" value="SWIRM"/>
    <property type="match status" value="1"/>
</dbReference>
<evidence type="ECO:0000256" key="3">
    <source>
        <dbReference type="ARBA" id="ARBA00022833"/>
    </source>
</evidence>
<evidence type="ECO:0000256" key="1">
    <source>
        <dbReference type="ARBA" id="ARBA00022723"/>
    </source>
</evidence>
<feature type="region of interest" description="Disordered" evidence="9">
    <location>
        <begin position="1044"/>
        <end position="1072"/>
    </location>
</feature>
<dbReference type="Pfam" id="PF16495">
    <property type="entry name" value="SWIRM-assoc_1"/>
    <property type="match status" value="1"/>
</dbReference>
<dbReference type="GeneID" id="17319577"/>
<protein>
    <submittedName>
        <fullName evidence="14">Uncharacterized protein</fullName>
    </submittedName>
</protein>
<keyword evidence="15" id="KW-1185">Reference proteome</keyword>
<feature type="region of interest" description="Disordered" evidence="9">
    <location>
        <begin position="1193"/>
        <end position="1218"/>
    </location>
</feature>
<feature type="compositionally biased region" description="Low complexity" evidence="9">
    <location>
        <begin position="1286"/>
        <end position="1298"/>
    </location>
</feature>
<feature type="region of interest" description="Disordered" evidence="9">
    <location>
        <begin position="1253"/>
        <end position="1311"/>
    </location>
</feature>
<dbReference type="GO" id="GO:0005634">
    <property type="term" value="C:nucleus"/>
    <property type="evidence" value="ECO:0007669"/>
    <property type="project" value="UniProtKB-ARBA"/>
</dbReference>
<accession>R7Q481</accession>
<evidence type="ECO:0000259" key="12">
    <source>
        <dbReference type="PROSITE" id="PS51293"/>
    </source>
</evidence>
<dbReference type="PANTHER" id="PTHR12802:SF41">
    <property type="entry name" value="BRAHMA ASSOCIATED PROTEIN 155 KDA"/>
    <property type="match status" value="1"/>
</dbReference>
<dbReference type="FunFam" id="1.10.10.60:FF:000014">
    <property type="entry name" value="SWI/SNF complex subunit SMARCC2 isoform C"/>
    <property type="match status" value="1"/>
</dbReference>
<dbReference type="SMART" id="SM00291">
    <property type="entry name" value="ZnF_ZZ"/>
    <property type="match status" value="1"/>
</dbReference>
<evidence type="ECO:0000256" key="2">
    <source>
        <dbReference type="ARBA" id="ARBA00022771"/>
    </source>
</evidence>
<dbReference type="InterPro" id="IPR049898">
    <property type="entry name" value="MARR_BRCT_CHROMO"/>
</dbReference>
<evidence type="ECO:0000256" key="6">
    <source>
        <dbReference type="ARBA" id="ARBA00023163"/>
    </source>
</evidence>
<evidence type="ECO:0000259" key="11">
    <source>
        <dbReference type="PROSITE" id="PS50934"/>
    </source>
</evidence>
<dbReference type="InterPro" id="IPR000433">
    <property type="entry name" value="Znf_ZZ"/>
</dbReference>
<evidence type="ECO:0000256" key="7">
    <source>
        <dbReference type="ARBA" id="ARBA00023242"/>
    </source>
</evidence>
<organism evidence="14 15">
    <name type="scientific">Chondrus crispus</name>
    <name type="common">Carrageen Irish moss</name>
    <name type="synonym">Polymorpha crispa</name>
    <dbReference type="NCBI Taxonomy" id="2769"/>
    <lineage>
        <taxon>Eukaryota</taxon>
        <taxon>Rhodophyta</taxon>
        <taxon>Florideophyceae</taxon>
        <taxon>Rhodymeniophycidae</taxon>
        <taxon>Gigartinales</taxon>
        <taxon>Gigartinaceae</taxon>
        <taxon>Chondrus</taxon>
    </lineage>
</organism>
<dbReference type="PhylomeDB" id="R7Q481"/>
<dbReference type="InterPro" id="IPR032450">
    <property type="entry name" value="SMARCC_N"/>
</dbReference>
<dbReference type="SUPFAM" id="SSF46689">
    <property type="entry name" value="Homeodomain-like"/>
    <property type="match status" value="2"/>
</dbReference>
<dbReference type="Pfam" id="PF00249">
    <property type="entry name" value="Myb_DNA-binding"/>
    <property type="match status" value="1"/>
</dbReference>
<dbReference type="PANTHER" id="PTHR12802">
    <property type="entry name" value="SWI/SNF COMPLEX-RELATED"/>
    <property type="match status" value="1"/>
</dbReference>
<dbReference type="EMBL" id="HG001459">
    <property type="protein sequence ID" value="CDF32151.1"/>
    <property type="molecule type" value="Genomic_DNA"/>
</dbReference>
<dbReference type="InterPro" id="IPR001005">
    <property type="entry name" value="SANT/Myb"/>
</dbReference>
<feature type="compositionally biased region" description="Basic and acidic residues" evidence="9">
    <location>
        <begin position="594"/>
        <end position="605"/>
    </location>
</feature>
<dbReference type="InterPro" id="IPR036420">
    <property type="entry name" value="BRCT_dom_sf"/>
</dbReference>
<dbReference type="Pfam" id="PF00569">
    <property type="entry name" value="ZZ"/>
    <property type="match status" value="1"/>
</dbReference>
<feature type="compositionally biased region" description="Basic and acidic residues" evidence="9">
    <location>
        <begin position="415"/>
        <end position="462"/>
    </location>
</feature>
<dbReference type="PROSITE" id="PS52032">
    <property type="entry name" value="MARR_BRCT_CHROMO"/>
    <property type="match status" value="1"/>
</dbReference>
<dbReference type="InterPro" id="IPR036388">
    <property type="entry name" value="WH-like_DNA-bd_sf"/>
</dbReference>
<feature type="domain" description="Chromo" evidence="13">
    <location>
        <begin position="6"/>
        <end position="294"/>
    </location>
</feature>
<reference evidence="15" key="1">
    <citation type="journal article" date="2013" name="Proc. Natl. Acad. Sci. U.S.A.">
        <title>Genome structure and metabolic features in the red seaweed Chondrus crispus shed light on evolution of the Archaeplastida.</title>
        <authorList>
            <person name="Collen J."/>
            <person name="Porcel B."/>
            <person name="Carre W."/>
            <person name="Ball S.G."/>
            <person name="Chaparro C."/>
            <person name="Tonon T."/>
            <person name="Barbeyron T."/>
            <person name="Michel G."/>
            <person name="Noel B."/>
            <person name="Valentin K."/>
            <person name="Elias M."/>
            <person name="Artiguenave F."/>
            <person name="Arun A."/>
            <person name="Aury J.M."/>
            <person name="Barbosa-Neto J.F."/>
            <person name="Bothwell J.H."/>
            <person name="Bouget F.Y."/>
            <person name="Brillet L."/>
            <person name="Cabello-Hurtado F."/>
            <person name="Capella-Gutierrez S."/>
            <person name="Charrier B."/>
            <person name="Cladiere L."/>
            <person name="Cock J.M."/>
            <person name="Coelho S.M."/>
            <person name="Colleoni C."/>
            <person name="Czjzek M."/>
            <person name="Da Silva C."/>
            <person name="Delage L."/>
            <person name="Denoeud F."/>
            <person name="Deschamps P."/>
            <person name="Dittami S.M."/>
            <person name="Gabaldon T."/>
            <person name="Gachon C.M."/>
            <person name="Groisillier A."/>
            <person name="Herve C."/>
            <person name="Jabbari K."/>
            <person name="Katinka M."/>
            <person name="Kloareg B."/>
            <person name="Kowalczyk N."/>
            <person name="Labadie K."/>
            <person name="Leblanc C."/>
            <person name="Lopez P.J."/>
            <person name="McLachlan D.H."/>
            <person name="Meslet-Cladiere L."/>
            <person name="Moustafa A."/>
            <person name="Nehr Z."/>
            <person name="Nyvall Collen P."/>
            <person name="Panaud O."/>
            <person name="Partensky F."/>
            <person name="Poulain J."/>
            <person name="Rensing S.A."/>
            <person name="Rousvoal S."/>
            <person name="Samson G."/>
            <person name="Symeonidi A."/>
            <person name="Weissenbach J."/>
            <person name="Zambounis A."/>
            <person name="Wincker P."/>
            <person name="Boyen C."/>
        </authorList>
    </citation>
    <scope>NUCLEOTIDE SEQUENCE [LARGE SCALE GENOMIC DNA]</scope>
    <source>
        <strain evidence="15">cv. Stackhouse</strain>
    </source>
</reference>
<dbReference type="Proteomes" id="UP000012073">
    <property type="component" value="Unassembled WGS sequence"/>
</dbReference>
<dbReference type="Gene3D" id="1.10.10.10">
    <property type="entry name" value="Winged helix-like DNA-binding domain superfamily/Winged helix DNA-binding domain"/>
    <property type="match status" value="1"/>
</dbReference>
<evidence type="ECO:0000256" key="8">
    <source>
        <dbReference type="SAM" id="Coils"/>
    </source>
</evidence>
<dbReference type="InterPro" id="IPR007526">
    <property type="entry name" value="SWIRM"/>
</dbReference>
<feature type="compositionally biased region" description="Basic and acidic residues" evidence="9">
    <location>
        <begin position="481"/>
        <end position="496"/>
    </location>
</feature>
<dbReference type="SUPFAM" id="SSF57850">
    <property type="entry name" value="RING/U-box"/>
    <property type="match status" value="1"/>
</dbReference>
<keyword evidence="2" id="KW-0863">Zinc-finger</keyword>
<evidence type="ECO:0000259" key="13">
    <source>
        <dbReference type="PROSITE" id="PS52032"/>
    </source>
</evidence>
<evidence type="ECO:0000313" key="15">
    <source>
        <dbReference type="Proteomes" id="UP000012073"/>
    </source>
</evidence>
<dbReference type="Gramene" id="CDF32151">
    <property type="protein sequence ID" value="CDF32151"/>
    <property type="gene ID" value="CHC_T00001380001"/>
</dbReference>
<dbReference type="GO" id="GO:0003677">
    <property type="term" value="F:DNA binding"/>
    <property type="evidence" value="ECO:0007669"/>
    <property type="project" value="UniProtKB-KW"/>
</dbReference>
<dbReference type="Gene3D" id="3.30.60.90">
    <property type="match status" value="1"/>
</dbReference>
<dbReference type="InterPro" id="IPR043145">
    <property type="entry name" value="Znf_ZZ_sf"/>
</dbReference>
<dbReference type="PROSITE" id="PS51293">
    <property type="entry name" value="SANT"/>
    <property type="match status" value="1"/>
</dbReference>
<sequence>MTSNSKPTVRPKSATVNTREYDEAAMHKRFIPMNDAIHARSESELGFNPVDVTVRSLSLLTGNLRQFVESALGRDASSQWKKITKFPHHLFFDYSPSGALDIMLCACLNFKALHGLRRLEFSNIDKRDFYMDLLRRIHRNLLQAGLIPAIKVFLASNVDSAHHAVLRAIVQKRGLMVGTAASATHIVYPDPDGTAAEETEGTDYCRALQYRENAALVHWWYYPDSYDSWISREDVDGPPEPPEVHKGPWHVQTRWLHDSEMFNEWMNETDYEIPDDSRMAVTSVPTAVKDKSEPEKAPRKRKRLPTTSSSNHQTDPAQVPRASRLGVEASSKADSSDDSDDEAVRKPKRHSESARERKRKEPGNHSKSGDGGARKRARTAEGTEQKSGSSIQVRLPLKPPHDRPRHRSRDRHRDRKGEGTRAEGREGRMELKEGNLRVKLPKFGDAKRTGDPDRKSSSKDAQRNSPNENASSANRLPTSRGIEERSSTGGKAKDIGKAGPSALPPKPDQKANGGENIAGEQGGQEQKRPFSRRRSKKKERRSHSRMSGVSVVDDAVPIPEGDVPRIRNISTEGGSAMSPNAASGSEAGEGEIDAGDKKDTDEVSAKPKGKVSTVAEEAMDVDSGDGNGRIMALSEKMLSGDRANDPVSTADVVEALPPVTVRIPPQSRWFRMDAVHDIERRSLPEFWNSRGESKTPLVYKKYRDFMIDVWRQSPDKHLTATAARRHLAGDVSAILRVHAFLEYWGLINYGTEPESRPFLNSALLPRRSRPTPMQLDSNVAAPATGVPRLLFFDEPRPPRRDNGPVSLQKAVKAAKEKGTRARSHVLSRRELYSTAAATKYECDACGKDCSRMRYHCVANADMELCPTCFANGMYPAIFSARDFEQLTTVLASEAYDGSVWSEAEVLLLLEGLEKHGDNWNQVAEHVGTKGTEQCVLQFLRIPLEDSFLEDQVGNWTMGEDGEEGVDDVKDTNASGKHHFSGPLLPFYDTANPIMAQVAFLASSVDPEVAAAAAQAALNAITSQSGPKSPKQENRTAQAKALLMNPAQQKRSSTENGFSPNAGTARGTEMSSLPGKQLDSVAVESVAAVGLAAAASKALHKAQAEMREIERRYAVAIETKMRAVDLKVKEFERLNQHLRRERERLEKQRQRVFADRVDAIAMRIQSEAQSRAMTMQSSAAVVHPVASMPQLQPQGTLGSLRPPPGISGIPMHHGRPGLQHSQLPMQQMQLPMHQNQTPLQQGQLLISHTQLQLPQGQGIAQHPQAPVQQRTSPLPPGAVSAQLDASALQAGTAQAQHQAGMIRPHTDGGPNK</sequence>
<keyword evidence="5" id="KW-0238">DNA-binding</keyword>
<feature type="compositionally biased region" description="Basic and acidic residues" evidence="9">
    <location>
        <begin position="342"/>
        <end position="368"/>
    </location>
</feature>
<dbReference type="SMART" id="SM00717">
    <property type="entry name" value="SANT"/>
    <property type="match status" value="1"/>
</dbReference>
<dbReference type="OrthoDB" id="2682at2759"/>
<dbReference type="PROSITE" id="PS50090">
    <property type="entry name" value="MYB_LIKE"/>
    <property type="match status" value="1"/>
</dbReference>
<feature type="coiled-coil region" evidence="8">
    <location>
        <begin position="1091"/>
        <end position="1154"/>
    </location>
</feature>
<evidence type="ECO:0000259" key="10">
    <source>
        <dbReference type="PROSITE" id="PS50090"/>
    </source>
</evidence>
<feature type="compositionally biased region" description="Polar residues" evidence="9">
    <location>
        <begin position="463"/>
        <end position="477"/>
    </location>
</feature>
<keyword evidence="8" id="KW-0175">Coiled coil</keyword>
<keyword evidence="1" id="KW-0479">Metal-binding</keyword>
<feature type="domain" description="SWIRM" evidence="11">
    <location>
        <begin position="661"/>
        <end position="758"/>
    </location>
</feature>
<name>R7Q481_CHOCR</name>
<dbReference type="FunFam" id="1.10.10.10:FF:000020">
    <property type="entry name" value="SWI/SNF complex subunit SMARCC2 isoform c"/>
    <property type="match status" value="1"/>
</dbReference>
<keyword evidence="4" id="KW-0805">Transcription regulation</keyword>
<feature type="compositionally biased region" description="Polar residues" evidence="9">
    <location>
        <begin position="568"/>
        <end position="583"/>
    </location>
</feature>
<keyword evidence="6" id="KW-0804">Transcription</keyword>
<keyword evidence="3" id="KW-0862">Zinc</keyword>
<dbReference type="SUPFAM" id="SSF52113">
    <property type="entry name" value="BRCT domain"/>
    <property type="match status" value="1"/>
</dbReference>
<dbReference type="OMA" id="TIDMPDP"/>
<dbReference type="InterPro" id="IPR017884">
    <property type="entry name" value="SANT_dom"/>
</dbReference>
<dbReference type="Gene3D" id="1.10.10.60">
    <property type="entry name" value="Homeodomain-like"/>
    <property type="match status" value="1"/>
</dbReference>
<proteinExistence type="predicted"/>
<feature type="domain" description="SANT" evidence="12">
    <location>
        <begin position="898"/>
        <end position="946"/>
    </location>
</feature>
<feature type="domain" description="Myb-like" evidence="10">
    <location>
        <begin position="892"/>
        <end position="942"/>
    </location>
</feature>
<gene>
    <name evidence="14" type="ORF">CHC_T00001380001</name>
</gene>
<dbReference type="RefSeq" id="XP_005711816.1">
    <property type="nucleotide sequence ID" value="XM_005711759.1"/>
</dbReference>
<dbReference type="GO" id="GO:0008270">
    <property type="term" value="F:zinc ion binding"/>
    <property type="evidence" value="ECO:0007669"/>
    <property type="project" value="UniProtKB-KW"/>
</dbReference>
<evidence type="ECO:0000256" key="5">
    <source>
        <dbReference type="ARBA" id="ARBA00023125"/>
    </source>
</evidence>
<feature type="compositionally biased region" description="Polar residues" evidence="9">
    <location>
        <begin position="305"/>
        <end position="316"/>
    </location>
</feature>
<evidence type="ECO:0000313" key="14">
    <source>
        <dbReference type="EMBL" id="CDF32151.1"/>
    </source>
</evidence>
<dbReference type="InterPro" id="IPR032451">
    <property type="entry name" value="SMARCC_C"/>
</dbReference>
<evidence type="ECO:0000256" key="4">
    <source>
        <dbReference type="ARBA" id="ARBA00023015"/>
    </source>
</evidence>
<dbReference type="STRING" id="2769.R7Q481"/>
<dbReference type="Pfam" id="PF04433">
    <property type="entry name" value="SWIRM"/>
    <property type="match status" value="1"/>
</dbReference>
<feature type="compositionally biased region" description="Basic and acidic residues" evidence="9">
    <location>
        <begin position="288"/>
        <end position="297"/>
    </location>
</feature>
<dbReference type="KEGG" id="ccp:CHC_T00001380001"/>
<evidence type="ECO:0000256" key="9">
    <source>
        <dbReference type="SAM" id="MobiDB-lite"/>
    </source>
</evidence>
<feature type="compositionally biased region" description="Basic residues" evidence="9">
    <location>
        <begin position="403"/>
        <end position="414"/>
    </location>
</feature>
<feature type="region of interest" description="Disordered" evidence="9">
    <location>
        <begin position="284"/>
        <end position="614"/>
    </location>
</feature>
<feature type="compositionally biased region" description="Polar residues" evidence="9">
    <location>
        <begin position="1045"/>
        <end position="1061"/>
    </location>
</feature>